<evidence type="ECO:0000256" key="3">
    <source>
        <dbReference type="RuleBase" id="RU003682"/>
    </source>
</evidence>
<accession>A0ABQ9NC68</accession>
<keyword evidence="6" id="KW-1185">Reference proteome</keyword>
<dbReference type="Proteomes" id="UP001174677">
    <property type="component" value="Chromosome 1"/>
</dbReference>
<reference evidence="5" key="1">
    <citation type="journal article" date="2023" name="Plant Biotechnol. J.">
        <title>Chromosome-level wild Hevea brasiliensis genome provides new tools for genomic-assisted breeding and valuable loci to elevate rubber yield.</title>
        <authorList>
            <person name="Cheng H."/>
            <person name="Song X."/>
            <person name="Hu Y."/>
            <person name="Wu T."/>
            <person name="Yang Q."/>
            <person name="An Z."/>
            <person name="Feng S."/>
            <person name="Deng Z."/>
            <person name="Wu W."/>
            <person name="Zeng X."/>
            <person name="Tu M."/>
            <person name="Wang X."/>
            <person name="Huang H."/>
        </authorList>
    </citation>
    <scope>NUCLEOTIDE SEQUENCE</scope>
    <source>
        <strain evidence="5">MT/VB/25A 57/8</strain>
    </source>
</reference>
<organism evidence="5 6">
    <name type="scientific">Hevea brasiliensis</name>
    <name type="common">Para rubber tree</name>
    <name type="synonym">Siphonia brasiliensis</name>
    <dbReference type="NCBI Taxonomy" id="3981"/>
    <lineage>
        <taxon>Eukaryota</taxon>
        <taxon>Viridiplantae</taxon>
        <taxon>Streptophyta</taxon>
        <taxon>Embryophyta</taxon>
        <taxon>Tracheophyta</taxon>
        <taxon>Spermatophyta</taxon>
        <taxon>Magnoliopsida</taxon>
        <taxon>eudicotyledons</taxon>
        <taxon>Gunneridae</taxon>
        <taxon>Pentapetalae</taxon>
        <taxon>rosids</taxon>
        <taxon>fabids</taxon>
        <taxon>Malpighiales</taxon>
        <taxon>Euphorbiaceae</taxon>
        <taxon>Crotonoideae</taxon>
        <taxon>Micrandreae</taxon>
        <taxon>Hevea</taxon>
    </lineage>
</organism>
<evidence type="ECO:0000256" key="2">
    <source>
        <dbReference type="ARBA" id="ARBA00023004"/>
    </source>
</evidence>
<keyword evidence="2 3" id="KW-0408">Iron</keyword>
<comment type="caution">
    <text evidence="5">The sequence shown here is derived from an EMBL/GenBank/DDBJ whole genome shotgun (WGS) entry which is preliminary data.</text>
</comment>
<name>A0ABQ9NC68_HEVBR</name>
<dbReference type="PANTHER" id="PTHR47990">
    <property type="entry name" value="2-OXOGLUTARATE (2OG) AND FE(II)-DEPENDENT OXYGENASE SUPERFAMILY PROTEIN-RELATED"/>
    <property type="match status" value="1"/>
</dbReference>
<dbReference type="PROSITE" id="PS51471">
    <property type="entry name" value="FE2OG_OXY"/>
    <property type="match status" value="1"/>
</dbReference>
<gene>
    <name evidence="5" type="ORF">P3X46_001331</name>
</gene>
<evidence type="ECO:0000256" key="1">
    <source>
        <dbReference type="ARBA" id="ARBA00022723"/>
    </source>
</evidence>
<protein>
    <recommendedName>
        <fullName evidence="4">Fe2OG dioxygenase domain-containing protein</fullName>
    </recommendedName>
</protein>
<proteinExistence type="inferred from homology"/>
<dbReference type="SUPFAM" id="SSF51197">
    <property type="entry name" value="Clavaminate synthase-like"/>
    <property type="match status" value="1"/>
</dbReference>
<dbReference type="InterPro" id="IPR027443">
    <property type="entry name" value="IPNS-like_sf"/>
</dbReference>
<feature type="domain" description="Fe2OG dioxygenase" evidence="4">
    <location>
        <begin position="159"/>
        <end position="266"/>
    </location>
</feature>
<dbReference type="EMBL" id="JARPOI010000001">
    <property type="protein sequence ID" value="KAJ9190099.1"/>
    <property type="molecule type" value="Genomic_DNA"/>
</dbReference>
<sequence length="322" mass="36931">MGSDNPLNVPEIDLSYLKPATPEWDSARSQLWKAVEEYGCFRAVFKEIPQELPNAILTELKVLFDLPLETKMLNNEISELAYGGYIGKSPFGPLYESIGFDDPLRFEKVEKLINALLPSGRPVFCKNLHELTKLMSELEKIIVRMIMESLGVEKHLEEHLNSVFYAVRVQKYEVPETGETEVGLNIHKDQDVMTILYQNQVEGLEVETRDGKWVNAKPTLDNFTVVIGESLHAWTNGRAYSPYHRVTMKGNTVRYSTGLFTAFKEGYIVKAPEKLVDEEHPLLYKPFDHFEYLKLVQRDAKENYETTLKPYVPLTAYFGVDV</sequence>
<dbReference type="Gene3D" id="2.60.120.330">
    <property type="entry name" value="B-lactam Antibiotic, Isopenicillin N Synthase, Chain"/>
    <property type="match status" value="1"/>
</dbReference>
<keyword evidence="3" id="KW-0560">Oxidoreductase</keyword>
<keyword evidence="1 3" id="KW-0479">Metal-binding</keyword>
<dbReference type="PRINTS" id="PR00682">
    <property type="entry name" value="IPNSYNTHASE"/>
</dbReference>
<dbReference type="Pfam" id="PF14226">
    <property type="entry name" value="DIOX_N"/>
    <property type="match status" value="1"/>
</dbReference>
<evidence type="ECO:0000313" key="5">
    <source>
        <dbReference type="EMBL" id="KAJ9190099.1"/>
    </source>
</evidence>
<evidence type="ECO:0000313" key="6">
    <source>
        <dbReference type="Proteomes" id="UP001174677"/>
    </source>
</evidence>
<comment type="similarity">
    <text evidence="3">Belongs to the iron/ascorbate-dependent oxidoreductase family.</text>
</comment>
<dbReference type="InterPro" id="IPR026992">
    <property type="entry name" value="DIOX_N"/>
</dbReference>
<dbReference type="InterPro" id="IPR050231">
    <property type="entry name" value="Iron_ascorbate_oxido_reductase"/>
</dbReference>
<dbReference type="InterPro" id="IPR005123">
    <property type="entry name" value="Oxoglu/Fe-dep_dioxygenase_dom"/>
</dbReference>
<evidence type="ECO:0000259" key="4">
    <source>
        <dbReference type="PROSITE" id="PS51471"/>
    </source>
</evidence>
<dbReference type="InterPro" id="IPR044861">
    <property type="entry name" value="IPNS-like_FE2OG_OXY"/>
</dbReference>
<dbReference type="Pfam" id="PF03171">
    <property type="entry name" value="2OG-FeII_Oxy"/>
    <property type="match status" value="1"/>
</dbReference>